<dbReference type="OrthoDB" id="9807047at2"/>
<keyword evidence="3 9" id="KW-0813">Transport</keyword>
<reference evidence="11 12" key="1">
    <citation type="journal article" date="2012" name="J. Bacteriol.">
        <title>Genome Sequence of Gallaecimonas xiamenensis Type Strain 3-C-1.</title>
        <authorList>
            <person name="Lai Q."/>
            <person name="Wang L."/>
            <person name="Wang W."/>
            <person name="Shao Z."/>
        </authorList>
    </citation>
    <scope>NUCLEOTIDE SEQUENCE [LARGE SCALE GENOMIC DNA]</scope>
    <source>
        <strain evidence="11 12">3-C-1</strain>
    </source>
</reference>
<dbReference type="eggNOG" id="COG1176">
    <property type="taxonomic scope" value="Bacteria"/>
</dbReference>
<feature type="transmembrane region" description="Helical" evidence="9">
    <location>
        <begin position="166"/>
        <end position="187"/>
    </location>
</feature>
<evidence type="ECO:0000256" key="6">
    <source>
        <dbReference type="ARBA" id="ARBA00022692"/>
    </source>
</evidence>
<comment type="subcellular location">
    <subcellularLocation>
        <location evidence="1">Cell inner membrane</location>
        <topology evidence="1">Multi-pass membrane protein</topology>
    </subcellularLocation>
    <subcellularLocation>
        <location evidence="9">Cell membrane</location>
        <topology evidence="9">Multi-pass membrane protein</topology>
    </subcellularLocation>
</comment>
<evidence type="ECO:0000256" key="3">
    <source>
        <dbReference type="ARBA" id="ARBA00022448"/>
    </source>
</evidence>
<organism evidence="11 12">
    <name type="scientific">Gallaecimonas xiamenensis 3-C-1</name>
    <dbReference type="NCBI Taxonomy" id="745411"/>
    <lineage>
        <taxon>Bacteria</taxon>
        <taxon>Pseudomonadati</taxon>
        <taxon>Pseudomonadota</taxon>
        <taxon>Gammaproteobacteria</taxon>
        <taxon>Enterobacterales</taxon>
        <taxon>Gallaecimonadaceae</taxon>
        <taxon>Gallaecimonas</taxon>
    </lineage>
</organism>
<evidence type="ECO:0000256" key="4">
    <source>
        <dbReference type="ARBA" id="ARBA00022475"/>
    </source>
</evidence>
<comment type="similarity">
    <text evidence="2">Belongs to the binding-protein-dependent transport system permease family. CysTW subfamily.</text>
</comment>
<sequence>MKLRLPPGRRLVMGIPFAWLLLFFVVPFVIVLKISLSESIVGIPPYKPLLEWADDSLKVVVNFANFVWLTQDNLYFDAYLNSLKVAAISTVLCLLVGYPMAYAIARAPQTAQPALLLLIMLPSWTSFLIRIYAWIGILKNQGLLNQFLMWLGVIDEPLRILNTNTALYIGVVYAYLPFMILPLYANLSRHDQSLLEAASDLGARGWKAFLTVTLPLSKAGMVAGAMLVFIPVVGEFVIPELLGGPQSLMIGKVLWNEFFSNRDWPVAAALAVVMLGLLCLPIAYFNRQQAKELEGEQ</sequence>
<dbReference type="SUPFAM" id="SSF161098">
    <property type="entry name" value="MetI-like"/>
    <property type="match status" value="1"/>
</dbReference>
<dbReference type="PANTHER" id="PTHR42929:SF3">
    <property type="entry name" value="PUTRESCINE TRANSPORT SYSTEM PERMEASE PROTEIN POTH"/>
    <property type="match status" value="1"/>
</dbReference>
<evidence type="ECO:0000256" key="5">
    <source>
        <dbReference type="ARBA" id="ARBA00022519"/>
    </source>
</evidence>
<evidence type="ECO:0000259" key="10">
    <source>
        <dbReference type="PROSITE" id="PS50928"/>
    </source>
</evidence>
<dbReference type="PATRIC" id="fig|745411.4.peg.645"/>
<evidence type="ECO:0000256" key="1">
    <source>
        <dbReference type="ARBA" id="ARBA00004429"/>
    </source>
</evidence>
<feature type="transmembrane region" description="Helical" evidence="9">
    <location>
        <begin position="208"/>
        <end position="233"/>
    </location>
</feature>
<evidence type="ECO:0000313" key="12">
    <source>
        <dbReference type="Proteomes" id="UP000006755"/>
    </source>
</evidence>
<keyword evidence="6 9" id="KW-0812">Transmembrane</keyword>
<keyword evidence="4" id="KW-1003">Cell membrane</keyword>
<evidence type="ECO:0000256" key="2">
    <source>
        <dbReference type="ARBA" id="ARBA00007069"/>
    </source>
</evidence>
<dbReference type="STRING" id="745411.B3C1_03275"/>
<proteinExistence type="inferred from homology"/>
<evidence type="ECO:0000256" key="9">
    <source>
        <dbReference type="RuleBase" id="RU363032"/>
    </source>
</evidence>
<keyword evidence="8 9" id="KW-0472">Membrane</keyword>
<comment type="caution">
    <text evidence="11">The sequence shown here is derived from an EMBL/GenBank/DDBJ whole genome shotgun (WGS) entry which is preliminary data.</text>
</comment>
<feature type="transmembrane region" description="Helical" evidence="9">
    <location>
        <begin position="12"/>
        <end position="36"/>
    </location>
</feature>
<dbReference type="PROSITE" id="PS50928">
    <property type="entry name" value="ABC_TM1"/>
    <property type="match status" value="1"/>
</dbReference>
<dbReference type="AlphaFoldDB" id="K2K2X8"/>
<name>K2K2X8_9GAMM</name>
<accession>K2K2X8</accession>
<dbReference type="GO" id="GO:0055085">
    <property type="term" value="P:transmembrane transport"/>
    <property type="evidence" value="ECO:0007669"/>
    <property type="project" value="InterPro"/>
</dbReference>
<evidence type="ECO:0000313" key="11">
    <source>
        <dbReference type="EMBL" id="EKE77194.1"/>
    </source>
</evidence>
<keyword evidence="12" id="KW-1185">Reference proteome</keyword>
<evidence type="ECO:0000256" key="7">
    <source>
        <dbReference type="ARBA" id="ARBA00022989"/>
    </source>
</evidence>
<gene>
    <name evidence="11" type="ORF">B3C1_03275</name>
</gene>
<dbReference type="InterPro" id="IPR035906">
    <property type="entry name" value="MetI-like_sf"/>
</dbReference>
<dbReference type="Gene3D" id="1.10.3720.10">
    <property type="entry name" value="MetI-like"/>
    <property type="match status" value="1"/>
</dbReference>
<dbReference type="Pfam" id="PF00528">
    <property type="entry name" value="BPD_transp_1"/>
    <property type="match status" value="1"/>
</dbReference>
<protein>
    <submittedName>
        <fullName evidence="11">Binding-protein-dependent transport system inner membrane protein</fullName>
    </submittedName>
</protein>
<dbReference type="CDD" id="cd06261">
    <property type="entry name" value="TM_PBP2"/>
    <property type="match status" value="1"/>
</dbReference>
<keyword evidence="7 9" id="KW-1133">Transmembrane helix</keyword>
<feature type="transmembrane region" description="Helical" evidence="9">
    <location>
        <begin position="85"/>
        <end position="105"/>
    </location>
</feature>
<dbReference type="GO" id="GO:0005886">
    <property type="term" value="C:plasma membrane"/>
    <property type="evidence" value="ECO:0007669"/>
    <property type="project" value="UniProtKB-SubCell"/>
</dbReference>
<dbReference type="InterPro" id="IPR000515">
    <property type="entry name" value="MetI-like"/>
</dbReference>
<dbReference type="Proteomes" id="UP000006755">
    <property type="component" value="Unassembled WGS sequence"/>
</dbReference>
<feature type="transmembrane region" description="Helical" evidence="9">
    <location>
        <begin position="114"/>
        <end position="135"/>
    </location>
</feature>
<dbReference type="RefSeq" id="WP_008482887.1">
    <property type="nucleotide sequence ID" value="NZ_AMRI01000003.1"/>
</dbReference>
<dbReference type="PANTHER" id="PTHR42929">
    <property type="entry name" value="INNER MEMBRANE ABC TRANSPORTER PERMEASE PROTEIN YDCU-RELATED-RELATED"/>
    <property type="match status" value="1"/>
</dbReference>
<dbReference type="EMBL" id="AMRI01000003">
    <property type="protein sequence ID" value="EKE77194.1"/>
    <property type="molecule type" value="Genomic_DNA"/>
</dbReference>
<evidence type="ECO:0000256" key="8">
    <source>
        <dbReference type="ARBA" id="ARBA00023136"/>
    </source>
</evidence>
<feature type="domain" description="ABC transmembrane type-1" evidence="10">
    <location>
        <begin position="79"/>
        <end position="285"/>
    </location>
</feature>
<feature type="transmembrane region" description="Helical" evidence="9">
    <location>
        <begin position="264"/>
        <end position="285"/>
    </location>
</feature>
<keyword evidence="5" id="KW-0997">Cell inner membrane</keyword>